<evidence type="ECO:0000259" key="4">
    <source>
        <dbReference type="PROSITE" id="PS50110"/>
    </source>
</evidence>
<dbReference type="InterPro" id="IPR011006">
    <property type="entry name" value="CheY-like_superfamily"/>
</dbReference>
<evidence type="ECO:0000313" key="5">
    <source>
        <dbReference type="EMBL" id="MEP1057265.1"/>
    </source>
</evidence>
<evidence type="ECO:0000313" key="6">
    <source>
        <dbReference type="Proteomes" id="UP001476950"/>
    </source>
</evidence>
<feature type="compositionally biased region" description="Polar residues" evidence="3">
    <location>
        <begin position="166"/>
        <end position="178"/>
    </location>
</feature>
<evidence type="ECO:0000256" key="2">
    <source>
        <dbReference type="PROSITE-ProRule" id="PRU00169"/>
    </source>
</evidence>
<dbReference type="RefSeq" id="WP_190454276.1">
    <property type="nucleotide sequence ID" value="NZ_JAMPLM010000001.1"/>
</dbReference>
<dbReference type="PANTHER" id="PTHR44591">
    <property type="entry name" value="STRESS RESPONSE REGULATOR PROTEIN 1"/>
    <property type="match status" value="1"/>
</dbReference>
<dbReference type="EMBL" id="JAMPLM010000001">
    <property type="protein sequence ID" value="MEP1057265.1"/>
    <property type="molecule type" value="Genomic_DNA"/>
</dbReference>
<feature type="region of interest" description="Disordered" evidence="3">
    <location>
        <begin position="159"/>
        <end position="178"/>
    </location>
</feature>
<comment type="caution">
    <text evidence="2">Lacks conserved residue(s) required for the propagation of feature annotation.</text>
</comment>
<dbReference type="InterPro" id="IPR001789">
    <property type="entry name" value="Sig_transdc_resp-reg_receiver"/>
</dbReference>
<dbReference type="Proteomes" id="UP001476950">
    <property type="component" value="Unassembled WGS sequence"/>
</dbReference>
<dbReference type="PANTHER" id="PTHR44591:SF3">
    <property type="entry name" value="RESPONSE REGULATORY DOMAIN-CONTAINING PROTEIN"/>
    <property type="match status" value="1"/>
</dbReference>
<name>A0ABV0KDJ1_9CYAN</name>
<dbReference type="SUPFAM" id="SSF52172">
    <property type="entry name" value="CheY-like"/>
    <property type="match status" value="1"/>
</dbReference>
<evidence type="ECO:0000256" key="1">
    <source>
        <dbReference type="ARBA" id="ARBA00022553"/>
    </source>
</evidence>
<keyword evidence="6" id="KW-1185">Reference proteome</keyword>
<organism evidence="5 6">
    <name type="scientific">Stenomitos frigidus AS-A4</name>
    <dbReference type="NCBI Taxonomy" id="2933935"/>
    <lineage>
        <taxon>Bacteria</taxon>
        <taxon>Bacillati</taxon>
        <taxon>Cyanobacteriota</taxon>
        <taxon>Cyanophyceae</taxon>
        <taxon>Leptolyngbyales</taxon>
        <taxon>Leptolyngbyaceae</taxon>
        <taxon>Stenomitos</taxon>
    </lineage>
</organism>
<dbReference type="Pfam" id="PF00072">
    <property type="entry name" value="Response_reg"/>
    <property type="match status" value="1"/>
</dbReference>
<reference evidence="5 6" key="1">
    <citation type="submission" date="2022-04" db="EMBL/GenBank/DDBJ databases">
        <title>Positive selection, recombination, and allopatry shape intraspecific diversity of widespread and dominant cyanobacteria.</title>
        <authorList>
            <person name="Wei J."/>
            <person name="Shu W."/>
            <person name="Hu C."/>
        </authorList>
    </citation>
    <scope>NUCLEOTIDE SEQUENCE [LARGE SCALE GENOMIC DNA]</scope>
    <source>
        <strain evidence="5 6">AS-A4</strain>
    </source>
</reference>
<keyword evidence="1" id="KW-0597">Phosphoprotein</keyword>
<comment type="caution">
    <text evidence="5">The sequence shown here is derived from an EMBL/GenBank/DDBJ whole genome shotgun (WGS) entry which is preliminary data.</text>
</comment>
<dbReference type="SMART" id="SM00448">
    <property type="entry name" value="REC"/>
    <property type="match status" value="1"/>
</dbReference>
<dbReference type="InterPro" id="IPR050595">
    <property type="entry name" value="Bact_response_regulator"/>
</dbReference>
<accession>A0ABV0KDJ1</accession>
<feature type="domain" description="Response regulatory" evidence="4">
    <location>
        <begin position="18"/>
        <end position="135"/>
    </location>
</feature>
<dbReference type="Gene3D" id="3.40.50.2300">
    <property type="match status" value="1"/>
</dbReference>
<sequence>MLLTHPRSSRIELLKGVQVLVVDNDQDSRVLYHALLKGCGANVVSCDSIKEALTVFDWLSPQILLCEMRFLGESIETLVTKLHDMERKGGQYIPAIAITTLITDGLAQILNTGFEGFLLKPIDLDELVCMMRHLVRTRKTKLFAYSPIETKLRAKRATKTHVPGALTNSTHPVENYND</sequence>
<gene>
    <name evidence="5" type="ORF">NDI38_02375</name>
</gene>
<proteinExistence type="predicted"/>
<evidence type="ECO:0000256" key="3">
    <source>
        <dbReference type="SAM" id="MobiDB-lite"/>
    </source>
</evidence>
<dbReference type="PROSITE" id="PS50110">
    <property type="entry name" value="RESPONSE_REGULATORY"/>
    <property type="match status" value="1"/>
</dbReference>
<protein>
    <submittedName>
        <fullName evidence="5">Response regulator</fullName>
    </submittedName>
</protein>